<dbReference type="PIRSF" id="PIRSF006648">
    <property type="entry name" value="DrrB"/>
    <property type="match status" value="1"/>
</dbReference>
<evidence type="ECO:0000259" key="6">
    <source>
        <dbReference type="PROSITE" id="PS51012"/>
    </source>
</evidence>
<dbReference type="GO" id="GO:0140359">
    <property type="term" value="F:ABC-type transporter activity"/>
    <property type="evidence" value="ECO:0007669"/>
    <property type="project" value="InterPro"/>
</dbReference>
<keyword evidence="5" id="KW-1003">Cell membrane</keyword>
<comment type="similarity">
    <text evidence="5">Belongs to the ABC-2 integral membrane protein family.</text>
</comment>
<evidence type="ECO:0000256" key="3">
    <source>
        <dbReference type="ARBA" id="ARBA00022989"/>
    </source>
</evidence>
<dbReference type="PANTHER" id="PTHR43027:SF1">
    <property type="entry name" value="DOXORUBICIN RESISTANCE ABC TRANSPORTER PERMEASE PROTEIN DRRC-RELATED"/>
    <property type="match status" value="1"/>
</dbReference>
<dbReference type="InterPro" id="IPR047817">
    <property type="entry name" value="ABC2_TM_bact-type"/>
</dbReference>
<dbReference type="InterPro" id="IPR052902">
    <property type="entry name" value="ABC-2_transporter"/>
</dbReference>
<name>A0A7C4L0X2_9CHLR</name>
<dbReference type="GO" id="GO:0043190">
    <property type="term" value="C:ATP-binding cassette (ABC) transporter complex"/>
    <property type="evidence" value="ECO:0007669"/>
    <property type="project" value="InterPro"/>
</dbReference>
<feature type="transmembrane region" description="Helical" evidence="5">
    <location>
        <begin position="151"/>
        <end position="173"/>
    </location>
</feature>
<evidence type="ECO:0000256" key="2">
    <source>
        <dbReference type="ARBA" id="ARBA00022692"/>
    </source>
</evidence>
<evidence type="ECO:0000256" key="5">
    <source>
        <dbReference type="RuleBase" id="RU361157"/>
    </source>
</evidence>
<dbReference type="InterPro" id="IPR013525">
    <property type="entry name" value="ABC2_TM"/>
</dbReference>
<gene>
    <name evidence="7" type="ORF">ENT17_12910</name>
</gene>
<dbReference type="Pfam" id="PF01061">
    <property type="entry name" value="ABC2_membrane"/>
    <property type="match status" value="1"/>
</dbReference>
<dbReference type="PROSITE" id="PS51012">
    <property type="entry name" value="ABC_TM2"/>
    <property type="match status" value="1"/>
</dbReference>
<evidence type="ECO:0000256" key="4">
    <source>
        <dbReference type="ARBA" id="ARBA00023136"/>
    </source>
</evidence>
<comment type="caution">
    <text evidence="7">The sequence shown here is derived from an EMBL/GenBank/DDBJ whole genome shotgun (WGS) entry which is preliminary data.</text>
</comment>
<proteinExistence type="inferred from homology"/>
<feature type="transmembrane region" description="Helical" evidence="5">
    <location>
        <begin position="124"/>
        <end position="144"/>
    </location>
</feature>
<dbReference type="EMBL" id="DSXR01000128">
    <property type="protein sequence ID" value="HGS88496.1"/>
    <property type="molecule type" value="Genomic_DNA"/>
</dbReference>
<dbReference type="PRINTS" id="PR00164">
    <property type="entry name" value="ABC2TRNSPORT"/>
</dbReference>
<dbReference type="AlphaFoldDB" id="A0A7C4L0X2"/>
<comment type="subcellular location">
    <subcellularLocation>
        <location evidence="5">Cell membrane</location>
        <topology evidence="5">Multi-pass membrane protein</topology>
    </subcellularLocation>
    <subcellularLocation>
        <location evidence="1">Membrane</location>
        <topology evidence="1">Multi-pass membrane protein</topology>
    </subcellularLocation>
</comment>
<feature type="transmembrane region" description="Helical" evidence="5">
    <location>
        <begin position="243"/>
        <end position="264"/>
    </location>
</feature>
<dbReference type="PANTHER" id="PTHR43027">
    <property type="entry name" value="DOXORUBICIN RESISTANCE ABC TRANSPORTER PERMEASE PROTEIN DRRC-RELATED"/>
    <property type="match status" value="1"/>
</dbReference>
<keyword evidence="3 5" id="KW-1133">Transmembrane helix</keyword>
<evidence type="ECO:0000313" key="7">
    <source>
        <dbReference type="EMBL" id="HGS88496.1"/>
    </source>
</evidence>
<sequence>MFPPIEHKRSGWQLFLMTVIGRSYPRVVGMQRERSWMFFDVFLPLLSVAAYVFVYRAIGAPEDYVGFVVVGGAMTAFWMNVLWSMSSQLYWEKEQGNLALYIISPAPMMAILLGMAVGGLFATLLRAIAIIAVGSLIFEVTYAVSSFWQLIAVFSLSMIALYGLGMMTASIFLLLSREAWHLANLAMEPVYLVSGMYFPVKNMGFWAAAAASVIPLTLGLDAMRQLVFASGPSLGFLSVETEIIVLILLSVVFVTAARFLLAYIERLAVREGRLTENRR</sequence>
<reference evidence="7" key="1">
    <citation type="journal article" date="2020" name="mSystems">
        <title>Genome- and Community-Level Interaction Insights into Carbon Utilization and Element Cycling Functions of Hydrothermarchaeota in Hydrothermal Sediment.</title>
        <authorList>
            <person name="Zhou Z."/>
            <person name="Liu Y."/>
            <person name="Xu W."/>
            <person name="Pan J."/>
            <person name="Luo Z.H."/>
            <person name="Li M."/>
        </authorList>
    </citation>
    <scope>NUCLEOTIDE SEQUENCE [LARGE SCALE GENOMIC DNA]</scope>
    <source>
        <strain evidence="7">SpSt-556</strain>
    </source>
</reference>
<feature type="transmembrane region" description="Helical" evidence="5">
    <location>
        <begin position="64"/>
        <end position="86"/>
    </location>
</feature>
<keyword evidence="2 5" id="KW-0812">Transmembrane</keyword>
<keyword evidence="5" id="KW-0813">Transport</keyword>
<keyword evidence="4 5" id="KW-0472">Membrane</keyword>
<protein>
    <recommendedName>
        <fullName evidence="5">Transport permease protein</fullName>
    </recommendedName>
</protein>
<feature type="transmembrane region" description="Helical" evidence="5">
    <location>
        <begin position="36"/>
        <end position="58"/>
    </location>
</feature>
<organism evidence="7">
    <name type="scientific">Bellilinea caldifistulae</name>
    <dbReference type="NCBI Taxonomy" id="360411"/>
    <lineage>
        <taxon>Bacteria</taxon>
        <taxon>Bacillati</taxon>
        <taxon>Chloroflexota</taxon>
        <taxon>Anaerolineae</taxon>
        <taxon>Anaerolineales</taxon>
        <taxon>Anaerolineaceae</taxon>
        <taxon>Bellilinea</taxon>
    </lineage>
</organism>
<dbReference type="InterPro" id="IPR000412">
    <property type="entry name" value="ABC_2_transport"/>
</dbReference>
<accession>A0A7C4L0X2</accession>
<feature type="transmembrane region" description="Helical" evidence="5">
    <location>
        <begin position="98"/>
        <end position="118"/>
    </location>
</feature>
<feature type="domain" description="ABC transmembrane type-2" evidence="6">
    <location>
        <begin position="35"/>
        <end position="264"/>
    </location>
</feature>
<evidence type="ECO:0000256" key="1">
    <source>
        <dbReference type="ARBA" id="ARBA00004141"/>
    </source>
</evidence>
<feature type="transmembrane region" description="Helical" evidence="5">
    <location>
        <begin position="205"/>
        <end position="223"/>
    </location>
</feature>